<organism evidence="1 2">
    <name type="scientific">Butyricicoccus faecihominis</name>
    <dbReference type="NCBI Taxonomy" id="1712515"/>
    <lineage>
        <taxon>Bacteria</taxon>
        <taxon>Bacillati</taxon>
        <taxon>Bacillota</taxon>
        <taxon>Clostridia</taxon>
        <taxon>Eubacteriales</taxon>
        <taxon>Butyricicoccaceae</taxon>
        <taxon>Butyricicoccus</taxon>
    </lineage>
</organism>
<evidence type="ECO:0000313" key="2">
    <source>
        <dbReference type="Proteomes" id="UP000620147"/>
    </source>
</evidence>
<keyword evidence="2" id="KW-1185">Reference proteome</keyword>
<proteinExistence type="predicted"/>
<evidence type="ECO:0000313" key="1">
    <source>
        <dbReference type="EMBL" id="GFO87951.1"/>
    </source>
</evidence>
<gene>
    <name evidence="1" type="ORF">BUFA31_11150</name>
</gene>
<comment type="caution">
    <text evidence="1">The sequence shown here is derived from an EMBL/GenBank/DDBJ whole genome shotgun (WGS) entry which is preliminary data.</text>
</comment>
<name>A0ABQ1DZ00_9FIRM</name>
<protein>
    <submittedName>
        <fullName evidence="1">Uncharacterized protein</fullName>
    </submittedName>
</protein>
<dbReference type="Proteomes" id="UP000620147">
    <property type="component" value="Unassembled WGS sequence"/>
</dbReference>
<dbReference type="RefSeq" id="WP_188886316.1">
    <property type="nucleotide sequence ID" value="NZ_BLYJ01000010.1"/>
</dbReference>
<accession>A0ABQ1DZ00</accession>
<dbReference type="EMBL" id="BLYJ01000010">
    <property type="protein sequence ID" value="GFO87951.1"/>
    <property type="molecule type" value="Genomic_DNA"/>
</dbReference>
<sequence>MVLSFSEIKEEYVQRREQERNDLIAYLQRHDKFLNSGLTVVTRGGSGNRDYSSGKKISPFDLRNWKWVECKNSDNRFHAIISLNMPETDMVSGNAHALYDRIGLVVIYQRGKDYYKTMILTDIDLPFGENEKGEKVKEKIARIVMEEFEIYSRRTR</sequence>
<reference evidence="1 2" key="1">
    <citation type="submission" date="2020-06" db="EMBL/GenBank/DDBJ databases">
        <title>Characterization of fructooligosaccharide metabolism and fructooligosaccharide-degrading enzymes in human commensal butyrate producers.</title>
        <authorList>
            <person name="Tanno H."/>
            <person name="Fujii T."/>
            <person name="Hirano K."/>
            <person name="Maeno S."/>
            <person name="Tonozuka T."/>
            <person name="Sakamoto M."/>
            <person name="Ohkuma M."/>
            <person name="Tochio T."/>
            <person name="Endo A."/>
        </authorList>
    </citation>
    <scope>NUCLEOTIDE SEQUENCE [LARGE SCALE GENOMIC DNA]</scope>
    <source>
        <strain evidence="1 2">JCM 31056</strain>
    </source>
</reference>